<dbReference type="SFLD" id="SFLDS00003">
    <property type="entry name" value="Haloacid_Dehalogenase"/>
    <property type="match status" value="1"/>
</dbReference>
<accession>A0ABQ4M1S4</accession>
<dbReference type="Pfam" id="PF08282">
    <property type="entry name" value="Hydrolase_3"/>
    <property type="match status" value="1"/>
</dbReference>
<dbReference type="PROSITE" id="PS01229">
    <property type="entry name" value="COF_2"/>
    <property type="match status" value="1"/>
</dbReference>
<dbReference type="Gene3D" id="3.30.1240.10">
    <property type="match status" value="1"/>
</dbReference>
<comment type="caution">
    <text evidence="1">The sequence shown here is derived from an EMBL/GenBank/DDBJ whole genome shotgun (WGS) entry which is preliminary data.</text>
</comment>
<dbReference type="InterPro" id="IPR006379">
    <property type="entry name" value="HAD-SF_hydro_IIB"/>
</dbReference>
<reference evidence="1 2" key="1">
    <citation type="submission" date="2021-03" db="EMBL/GenBank/DDBJ databases">
        <title>Antimicrobial resistance genes in bacteria isolated from Japanese honey, and their potential for conferring macrolide and lincosamide resistance in the American foulbrood pathogen Paenibacillus larvae.</title>
        <authorList>
            <person name="Okamoto M."/>
            <person name="Kumagai M."/>
            <person name="Kanamori H."/>
            <person name="Takamatsu D."/>
        </authorList>
    </citation>
    <scope>NUCLEOTIDE SEQUENCE [LARGE SCALE GENOMIC DNA]</scope>
    <source>
        <strain evidence="1 2">J21TS3</strain>
    </source>
</reference>
<dbReference type="Gene3D" id="3.40.50.1000">
    <property type="entry name" value="HAD superfamily/HAD-like"/>
    <property type="match status" value="1"/>
</dbReference>
<dbReference type="EMBL" id="BORW01000030">
    <property type="protein sequence ID" value="GIO69358.1"/>
    <property type="molecule type" value="Genomic_DNA"/>
</dbReference>
<dbReference type="NCBIfam" id="TIGR01484">
    <property type="entry name" value="HAD-SF-IIB"/>
    <property type="match status" value="1"/>
</dbReference>
<dbReference type="SUPFAM" id="SSF56784">
    <property type="entry name" value="HAD-like"/>
    <property type="match status" value="1"/>
</dbReference>
<dbReference type="NCBIfam" id="TIGR00099">
    <property type="entry name" value="Cof-subfamily"/>
    <property type="match status" value="1"/>
</dbReference>
<dbReference type="InterPro" id="IPR023214">
    <property type="entry name" value="HAD_sf"/>
</dbReference>
<name>A0ABQ4M1S4_9BACL</name>
<dbReference type="PANTHER" id="PTHR10000">
    <property type="entry name" value="PHOSPHOSERINE PHOSPHATASE"/>
    <property type="match status" value="1"/>
</dbReference>
<dbReference type="SFLD" id="SFLDG01140">
    <property type="entry name" value="C2.B:_Phosphomannomutase_and_P"/>
    <property type="match status" value="1"/>
</dbReference>
<gene>
    <name evidence="1" type="ORF">J21TS3_41790</name>
</gene>
<evidence type="ECO:0008006" key="3">
    <source>
        <dbReference type="Google" id="ProtNLM"/>
    </source>
</evidence>
<sequence>MGKMTYHMLCLDIDGTLLNSNHDISAGTKRAIRALPGDVRVVLVSARMPKGIAFIHRELGLDTPIICYSGALVVETEEDGSYRSLWNKTMTMAQIENIYRQAKLGRIHAGFYKDDDWYVDRLDEWALQERDIAKTDPSVIDFEAMFRLPASSLHGAHKALCMGGAQEIGALENSLKKQFAEELAIYRSKPSYLEIMDRSVSKTSAIRFLQERWGVARQQVIAVGDNFNDMDMLEYAGVGVAMGNAPESVKNAADEVTLSNDDDGVAKVIEKYFHV</sequence>
<keyword evidence="2" id="KW-1185">Reference proteome</keyword>
<evidence type="ECO:0000313" key="2">
    <source>
        <dbReference type="Proteomes" id="UP000680638"/>
    </source>
</evidence>
<dbReference type="PRINTS" id="PR00119">
    <property type="entry name" value="CATATPASE"/>
</dbReference>
<protein>
    <recommendedName>
        <fullName evidence="3">HAD family phosphatase</fullName>
    </recommendedName>
</protein>
<dbReference type="PANTHER" id="PTHR10000:SF8">
    <property type="entry name" value="HAD SUPERFAMILY HYDROLASE-LIKE, TYPE 3"/>
    <property type="match status" value="1"/>
</dbReference>
<dbReference type="Proteomes" id="UP000680638">
    <property type="component" value="Unassembled WGS sequence"/>
</dbReference>
<evidence type="ECO:0000313" key="1">
    <source>
        <dbReference type="EMBL" id="GIO69358.1"/>
    </source>
</evidence>
<dbReference type="InterPro" id="IPR000150">
    <property type="entry name" value="Cof"/>
</dbReference>
<organism evidence="1 2">
    <name type="scientific">Paenibacillus cookii</name>
    <dbReference type="NCBI Taxonomy" id="157839"/>
    <lineage>
        <taxon>Bacteria</taxon>
        <taxon>Bacillati</taxon>
        <taxon>Bacillota</taxon>
        <taxon>Bacilli</taxon>
        <taxon>Bacillales</taxon>
        <taxon>Paenibacillaceae</taxon>
        <taxon>Paenibacillus</taxon>
    </lineage>
</organism>
<proteinExistence type="predicted"/>
<dbReference type="CDD" id="cd07516">
    <property type="entry name" value="HAD_Pase"/>
    <property type="match status" value="1"/>
</dbReference>
<dbReference type="InterPro" id="IPR036412">
    <property type="entry name" value="HAD-like_sf"/>
</dbReference>